<evidence type="ECO:0000313" key="4">
    <source>
        <dbReference type="Proteomes" id="UP000479756"/>
    </source>
</evidence>
<name>A0A7C9TP18_9MICO</name>
<evidence type="ECO:0000313" key="3">
    <source>
        <dbReference type="EMBL" id="NEM90378.1"/>
    </source>
</evidence>
<dbReference type="Pfam" id="PF04892">
    <property type="entry name" value="VanZ"/>
    <property type="match status" value="1"/>
</dbReference>
<dbReference type="InterPro" id="IPR006976">
    <property type="entry name" value="VanZ-like"/>
</dbReference>
<proteinExistence type="predicted"/>
<evidence type="ECO:0000259" key="2">
    <source>
        <dbReference type="Pfam" id="PF04892"/>
    </source>
</evidence>
<reference evidence="3 4" key="1">
    <citation type="journal article" date="2014" name="Int. J. Syst. Evol. Microbiol.">
        <title>Description of Galbitalea soli gen. nov., sp. nov., and Frondihabitans sucicola sp. nov.</title>
        <authorList>
            <person name="Kim S.J."/>
            <person name="Lim J.M."/>
            <person name="Ahn J.H."/>
            <person name="Weon H.Y."/>
            <person name="Hamada M."/>
            <person name="Suzuki K."/>
            <person name="Ahn T.Y."/>
            <person name="Kwon S.W."/>
        </authorList>
    </citation>
    <scope>NUCLEOTIDE SEQUENCE [LARGE SCALE GENOMIC DNA]</scope>
    <source>
        <strain evidence="3 4">NBRC 108727</strain>
    </source>
</reference>
<evidence type="ECO:0000256" key="1">
    <source>
        <dbReference type="SAM" id="Phobius"/>
    </source>
</evidence>
<dbReference type="Proteomes" id="UP000479756">
    <property type="component" value="Unassembled WGS sequence"/>
</dbReference>
<accession>A0A7C9TP18</accession>
<feature type="transmembrane region" description="Helical" evidence="1">
    <location>
        <begin position="55"/>
        <end position="75"/>
    </location>
</feature>
<feature type="transmembrane region" description="Helical" evidence="1">
    <location>
        <begin position="113"/>
        <end position="132"/>
    </location>
</feature>
<keyword evidence="1" id="KW-0812">Transmembrane</keyword>
<dbReference type="PANTHER" id="PTHR36834:SF1">
    <property type="entry name" value="INTEGRAL MEMBRANE PROTEIN"/>
    <property type="match status" value="1"/>
</dbReference>
<keyword evidence="4" id="KW-1185">Reference proteome</keyword>
<keyword evidence="1" id="KW-0472">Membrane</keyword>
<dbReference type="RefSeq" id="WP_163472034.1">
    <property type="nucleotide sequence ID" value="NZ_JAAGWZ010000001.1"/>
</dbReference>
<keyword evidence="1" id="KW-1133">Transmembrane helix</keyword>
<feature type="domain" description="VanZ-like" evidence="2">
    <location>
        <begin position="13"/>
        <end position="130"/>
    </location>
</feature>
<dbReference type="EMBL" id="JAAGWZ010000001">
    <property type="protein sequence ID" value="NEM90378.1"/>
    <property type="molecule type" value="Genomic_DNA"/>
</dbReference>
<sequence length="147" mass="16104">MFRRHPVLALVTLAYLGLVAWMTLGPQRVHPHDSLVLAVLHLLRGHAQTAWVTYSGIEFTSNILMFLPIGVFFVLLFGRGKWWLAVLMGVLLTIAIETAQLWIPGRVSDIRDIIANSSGSTIGVLVALVLTAGKARRLRRARAAGAV</sequence>
<dbReference type="AlphaFoldDB" id="A0A7C9TP18"/>
<dbReference type="InterPro" id="IPR053150">
    <property type="entry name" value="Teicoplanin_resist-assoc"/>
</dbReference>
<feature type="transmembrane region" description="Helical" evidence="1">
    <location>
        <begin position="82"/>
        <end position="101"/>
    </location>
</feature>
<protein>
    <submittedName>
        <fullName evidence="3">VanZ family protein</fullName>
    </submittedName>
</protein>
<gene>
    <name evidence="3" type="ORF">G3T37_03305</name>
</gene>
<comment type="caution">
    <text evidence="3">The sequence shown here is derived from an EMBL/GenBank/DDBJ whole genome shotgun (WGS) entry which is preliminary data.</text>
</comment>
<dbReference type="PANTHER" id="PTHR36834">
    <property type="entry name" value="MEMBRANE PROTEIN-RELATED"/>
    <property type="match status" value="1"/>
</dbReference>
<organism evidence="3 4">
    <name type="scientific">Galbitalea soli</name>
    <dbReference type="NCBI Taxonomy" id="1268042"/>
    <lineage>
        <taxon>Bacteria</taxon>
        <taxon>Bacillati</taxon>
        <taxon>Actinomycetota</taxon>
        <taxon>Actinomycetes</taxon>
        <taxon>Micrococcales</taxon>
        <taxon>Microbacteriaceae</taxon>
        <taxon>Galbitalea</taxon>
    </lineage>
</organism>